<gene>
    <name evidence="8" type="ORF">A3Q56_01921</name>
</gene>
<reference evidence="8 9" key="1">
    <citation type="submission" date="2016-04" db="EMBL/GenBank/DDBJ databases">
        <title>The genome of Intoshia linei affirms orthonectids as highly simplified spiralians.</title>
        <authorList>
            <person name="Mikhailov K.V."/>
            <person name="Slusarev G.S."/>
            <person name="Nikitin M.A."/>
            <person name="Logacheva M.D."/>
            <person name="Penin A."/>
            <person name="Aleoshin V."/>
            <person name="Panchin Y.V."/>
        </authorList>
    </citation>
    <scope>NUCLEOTIDE SEQUENCE [LARGE SCALE GENOMIC DNA]</scope>
    <source>
        <strain evidence="8">Intl2013</strain>
        <tissue evidence="8">Whole animal</tissue>
    </source>
</reference>
<dbReference type="Gene3D" id="3.30.230.10">
    <property type="match status" value="1"/>
</dbReference>
<dbReference type="InterPro" id="IPR004161">
    <property type="entry name" value="EFTu-like_2"/>
</dbReference>
<dbReference type="SUPFAM" id="SSF54980">
    <property type="entry name" value="EF-G C-terminal domain-like"/>
    <property type="match status" value="2"/>
</dbReference>
<dbReference type="InterPro" id="IPR009000">
    <property type="entry name" value="Transl_B-barrel_sf"/>
</dbReference>
<dbReference type="GO" id="GO:0003746">
    <property type="term" value="F:translation elongation factor activity"/>
    <property type="evidence" value="ECO:0007669"/>
    <property type="project" value="UniProtKB-KW"/>
</dbReference>
<dbReference type="InterPro" id="IPR020568">
    <property type="entry name" value="Ribosomal_Su5_D2-typ_SF"/>
</dbReference>
<dbReference type="InterPro" id="IPR031157">
    <property type="entry name" value="G_TR_CS"/>
</dbReference>
<keyword evidence="3" id="KW-0547">Nucleotide-binding</keyword>
<keyword evidence="2" id="KW-0963">Cytoplasm</keyword>
<dbReference type="CDD" id="cd01681">
    <property type="entry name" value="aeEF2_snRNP_like_IV"/>
    <property type="match status" value="1"/>
</dbReference>
<dbReference type="PROSITE" id="PS00301">
    <property type="entry name" value="G_TR_1"/>
    <property type="match status" value="1"/>
</dbReference>
<dbReference type="GO" id="GO:0043022">
    <property type="term" value="F:ribosome binding"/>
    <property type="evidence" value="ECO:0007669"/>
    <property type="project" value="TreeGrafter"/>
</dbReference>
<dbReference type="NCBIfam" id="TIGR00231">
    <property type="entry name" value="small_GTP"/>
    <property type="match status" value="1"/>
</dbReference>
<dbReference type="SMART" id="SM00838">
    <property type="entry name" value="EFG_C"/>
    <property type="match status" value="1"/>
</dbReference>
<comment type="subcellular location">
    <subcellularLocation>
        <location evidence="1">Cytoplasm</location>
    </subcellularLocation>
</comment>
<keyword evidence="6" id="KW-0342">GTP-binding</keyword>
<evidence type="ECO:0000256" key="5">
    <source>
        <dbReference type="ARBA" id="ARBA00022917"/>
    </source>
</evidence>
<dbReference type="Pfam" id="PF00679">
    <property type="entry name" value="EFG_C"/>
    <property type="match status" value="1"/>
</dbReference>
<dbReference type="Gene3D" id="2.40.30.10">
    <property type="entry name" value="Translation factors"/>
    <property type="match status" value="1"/>
</dbReference>
<dbReference type="CDD" id="cd01885">
    <property type="entry name" value="EF2"/>
    <property type="match status" value="1"/>
</dbReference>
<dbReference type="Gene3D" id="3.40.50.300">
    <property type="entry name" value="P-loop containing nucleotide triphosphate hydrolases"/>
    <property type="match status" value="1"/>
</dbReference>
<dbReference type="EMBL" id="LWCA01000162">
    <property type="protein sequence ID" value="OAF70308.1"/>
    <property type="molecule type" value="Genomic_DNA"/>
</dbReference>
<keyword evidence="9" id="KW-1185">Reference proteome</keyword>
<sequence length="841" mass="93971">MVKFTIDQIRNLMDHSLNIRNMSVIAHVDHGKSTLSDSLISQAGIIAGERAGDTRFTDTRKDEQDRCITIKSTAISLFYTFNDGDLKTMKQPKYEDCNDFLVNLIDSPGHVDFSSEVTAALRVTDGALVVVDCVSGVCVQTETVLRQAIDELIKPVLFMNKMDLALTTLKYTPEQLYLIFERVCGDVNTIIQTYQDESGPTGDLSVNPQDGTVGFGSGLQSWAFTTKQFAQMYAEKFKVDYTKLMKRFWGNHFFNSKTNKWSKTPDRDSTRGFCKYILEPICMIFKGCLEKPREEALKMIEKIGVKLNSEQKDLKEKSLLKEVMRLWLPAGKTLMEMIVIHLPSPVIAQKYRAKLLYDGDLSDPTAQSIMNCDKSGPLMMYISKMVPTTDKGRFYAFGRVFGGTVASGQKVRILGANYIRGKKTDSATKNVQRTILMMGRYIEAINDVPCGNICGLVGVDEYLIKTGTITDHPDTAPMKTMKFSVSPVVRVAVEACNPSELPKLIEGLKRLAKSDPMVQVETAENGEKVIAGAGELHLEICLKDLEEDHAKIKIRKSDPVVSYRETIIDTFDIPCLAKSPNNHNRLFMTAEPLCSAFTDAVDNKEIFLRQDVKERGRILIDKCEFGSNEIKKIWCYGPDVFGPNVVVDCSRGVSYLNEIKDSVIAAFQNITKAGVLCNENMRGVRMNIMDATLHADAIHRGGGQIIPTAKNCFYAAQMAAKPRLMEPVYLVEIRCPESVSGGVYKTLNARRGHVFETPVTETTSLNLRAYLPVVESFGFNGAVRSATGGQAFPQCIFDHWDLVEVDPFKEDSTTNAIVMTVRKRKGLKLVMPKFEDYNDKL</sequence>
<dbReference type="PROSITE" id="PS51722">
    <property type="entry name" value="G_TR_2"/>
    <property type="match status" value="1"/>
</dbReference>
<dbReference type="SUPFAM" id="SSF50447">
    <property type="entry name" value="Translation proteins"/>
    <property type="match status" value="1"/>
</dbReference>
<dbReference type="InterPro" id="IPR027417">
    <property type="entry name" value="P-loop_NTPase"/>
</dbReference>
<accession>A0A177B7P1</accession>
<dbReference type="Pfam" id="PF03144">
    <property type="entry name" value="GTP_EFTU_D2"/>
    <property type="match status" value="1"/>
</dbReference>
<evidence type="ECO:0000313" key="9">
    <source>
        <dbReference type="Proteomes" id="UP000078046"/>
    </source>
</evidence>
<dbReference type="FunFam" id="2.40.30.10:FF:000010">
    <property type="entry name" value="Translation elongation factor 2"/>
    <property type="match status" value="1"/>
</dbReference>
<keyword evidence="4" id="KW-0251">Elongation factor</keyword>
<evidence type="ECO:0000256" key="2">
    <source>
        <dbReference type="ARBA" id="ARBA00022490"/>
    </source>
</evidence>
<organism evidence="8 9">
    <name type="scientific">Intoshia linei</name>
    <dbReference type="NCBI Taxonomy" id="1819745"/>
    <lineage>
        <taxon>Eukaryota</taxon>
        <taxon>Metazoa</taxon>
        <taxon>Spiralia</taxon>
        <taxon>Lophotrochozoa</taxon>
        <taxon>Mesozoa</taxon>
        <taxon>Orthonectida</taxon>
        <taxon>Rhopaluridae</taxon>
        <taxon>Intoshia</taxon>
    </lineage>
</organism>
<dbReference type="SMART" id="SM00889">
    <property type="entry name" value="EFG_IV"/>
    <property type="match status" value="1"/>
</dbReference>
<dbReference type="InterPro" id="IPR000795">
    <property type="entry name" value="T_Tr_GTP-bd_dom"/>
</dbReference>
<dbReference type="FunFam" id="3.30.70.870:FF:000002">
    <property type="entry name" value="Translation elongation factor 2"/>
    <property type="match status" value="1"/>
</dbReference>
<dbReference type="Pfam" id="PF03764">
    <property type="entry name" value="EFG_IV"/>
    <property type="match status" value="1"/>
</dbReference>
<evidence type="ECO:0000313" key="8">
    <source>
        <dbReference type="EMBL" id="OAF70308.1"/>
    </source>
</evidence>
<dbReference type="FunFam" id="3.30.230.10:FF:000112">
    <property type="entry name" value="Eukaryotic translation elongation factor 2"/>
    <property type="match status" value="1"/>
</dbReference>
<dbReference type="PANTHER" id="PTHR42908">
    <property type="entry name" value="TRANSLATION ELONGATION FACTOR-RELATED"/>
    <property type="match status" value="1"/>
</dbReference>
<evidence type="ECO:0000256" key="6">
    <source>
        <dbReference type="ARBA" id="ARBA00023134"/>
    </source>
</evidence>
<feature type="domain" description="Tr-type G" evidence="7">
    <location>
        <begin position="17"/>
        <end position="346"/>
    </location>
</feature>
<evidence type="ECO:0000256" key="1">
    <source>
        <dbReference type="ARBA" id="ARBA00004496"/>
    </source>
</evidence>
<dbReference type="GO" id="GO:0005829">
    <property type="term" value="C:cytosol"/>
    <property type="evidence" value="ECO:0007669"/>
    <property type="project" value="TreeGrafter"/>
</dbReference>
<dbReference type="CDD" id="cd04096">
    <property type="entry name" value="eEF2_snRNP_like_C"/>
    <property type="match status" value="1"/>
</dbReference>
<name>A0A177B7P1_9BILA</name>
<comment type="caution">
    <text evidence="8">The sequence shown here is derived from an EMBL/GenBank/DDBJ whole genome shotgun (WGS) entry which is preliminary data.</text>
</comment>
<dbReference type="GO" id="GO:0003924">
    <property type="term" value="F:GTPase activity"/>
    <property type="evidence" value="ECO:0007669"/>
    <property type="project" value="InterPro"/>
</dbReference>
<dbReference type="Gene3D" id="3.30.70.870">
    <property type="entry name" value="Elongation Factor G (Translational Gtpase), domain 3"/>
    <property type="match status" value="1"/>
</dbReference>
<dbReference type="CDD" id="cd16261">
    <property type="entry name" value="EF2_snRNP_III"/>
    <property type="match status" value="1"/>
</dbReference>
<dbReference type="GO" id="GO:0005525">
    <property type="term" value="F:GTP binding"/>
    <property type="evidence" value="ECO:0007669"/>
    <property type="project" value="UniProtKB-KW"/>
</dbReference>
<dbReference type="InterPro" id="IPR035647">
    <property type="entry name" value="EFG_III/V"/>
</dbReference>
<dbReference type="Pfam" id="PF14492">
    <property type="entry name" value="EFG_III"/>
    <property type="match status" value="1"/>
</dbReference>
<dbReference type="AlphaFoldDB" id="A0A177B7P1"/>
<dbReference type="InterPro" id="IPR005225">
    <property type="entry name" value="Small_GTP-bd"/>
</dbReference>
<dbReference type="InterPro" id="IPR041095">
    <property type="entry name" value="EFG_II"/>
</dbReference>
<dbReference type="FunFam" id="3.30.70.240:FF:000003">
    <property type="entry name" value="Translation elongation factor 2"/>
    <property type="match status" value="1"/>
</dbReference>
<dbReference type="Gene3D" id="3.30.70.240">
    <property type="match status" value="1"/>
</dbReference>
<evidence type="ECO:0000256" key="4">
    <source>
        <dbReference type="ARBA" id="ARBA00022768"/>
    </source>
</evidence>
<evidence type="ECO:0000256" key="3">
    <source>
        <dbReference type="ARBA" id="ARBA00022741"/>
    </source>
</evidence>
<dbReference type="OrthoDB" id="364892at2759"/>
<dbReference type="SUPFAM" id="SSF52540">
    <property type="entry name" value="P-loop containing nucleoside triphosphate hydrolases"/>
    <property type="match status" value="1"/>
</dbReference>
<dbReference type="SUPFAM" id="SSF54211">
    <property type="entry name" value="Ribosomal protein S5 domain 2-like"/>
    <property type="match status" value="1"/>
</dbReference>
<dbReference type="Proteomes" id="UP000078046">
    <property type="component" value="Unassembled WGS sequence"/>
</dbReference>
<protein>
    <recommendedName>
        <fullName evidence="7">Tr-type G domain-containing protein</fullName>
    </recommendedName>
</protein>
<proteinExistence type="predicted"/>
<dbReference type="InterPro" id="IPR014721">
    <property type="entry name" value="Ribsml_uS5_D2-typ_fold_subgr"/>
</dbReference>
<dbReference type="GO" id="GO:1990904">
    <property type="term" value="C:ribonucleoprotein complex"/>
    <property type="evidence" value="ECO:0007669"/>
    <property type="project" value="TreeGrafter"/>
</dbReference>
<dbReference type="PRINTS" id="PR00315">
    <property type="entry name" value="ELONGATNFCT"/>
</dbReference>
<dbReference type="InterPro" id="IPR000640">
    <property type="entry name" value="EFG_V-like"/>
</dbReference>
<dbReference type="PANTHER" id="PTHR42908:SF10">
    <property type="entry name" value="EUKARYOTIC TRANSLATION ELONGATION FACTOR 2"/>
    <property type="match status" value="1"/>
</dbReference>
<evidence type="ECO:0000259" key="7">
    <source>
        <dbReference type="PROSITE" id="PS51722"/>
    </source>
</evidence>
<dbReference type="InterPro" id="IPR005517">
    <property type="entry name" value="Transl_elong_EFG/EF2_IV"/>
</dbReference>
<dbReference type="FunFam" id="3.40.50.300:FF:000058">
    <property type="entry name" value="Translation elongation factor 2"/>
    <property type="match status" value="1"/>
</dbReference>
<dbReference type="Pfam" id="PF00009">
    <property type="entry name" value="GTP_EFTU"/>
    <property type="match status" value="1"/>
</dbReference>
<keyword evidence="5" id="KW-0648">Protein biosynthesis</keyword>